<dbReference type="Proteomes" id="UP000076927">
    <property type="component" value="Chromosome"/>
</dbReference>
<dbReference type="InterPro" id="IPR012338">
    <property type="entry name" value="Beta-lactam/transpept-like"/>
</dbReference>
<dbReference type="GO" id="GO:0008955">
    <property type="term" value="F:peptidoglycan glycosyltransferase activity"/>
    <property type="evidence" value="ECO:0007669"/>
    <property type="project" value="UniProtKB-EC"/>
</dbReference>
<keyword evidence="12 17" id="KW-0472">Membrane</keyword>
<keyword evidence="17" id="KW-0812">Transmembrane</keyword>
<comment type="subcellular location">
    <subcellularLocation>
        <location evidence="1">Cell membrane</location>
    </subcellularLocation>
</comment>
<dbReference type="GO" id="GO:0009002">
    <property type="term" value="F:serine-type D-Ala-D-Ala carboxypeptidase activity"/>
    <property type="evidence" value="ECO:0007669"/>
    <property type="project" value="UniProtKB-EC"/>
</dbReference>
<feature type="domain" description="Glycosyl transferase family 51" evidence="19">
    <location>
        <begin position="75"/>
        <end position="249"/>
    </location>
</feature>
<keyword evidence="14" id="KW-0961">Cell wall biogenesis/degradation</keyword>
<keyword evidence="11" id="KW-0573">Peptidoglycan synthesis</keyword>
<dbReference type="InterPro" id="IPR001264">
    <property type="entry name" value="Glyco_trans_51"/>
</dbReference>
<dbReference type="Gene3D" id="1.10.3810.10">
    <property type="entry name" value="Biosynthetic peptidoglycan transglycosylase-like"/>
    <property type="match status" value="1"/>
</dbReference>
<evidence type="ECO:0000256" key="3">
    <source>
        <dbReference type="ARBA" id="ARBA00007739"/>
    </source>
</evidence>
<dbReference type="NCBIfam" id="TIGR02074">
    <property type="entry name" value="PBP_1a_fam"/>
    <property type="match status" value="1"/>
</dbReference>
<evidence type="ECO:0000256" key="13">
    <source>
        <dbReference type="ARBA" id="ARBA00023268"/>
    </source>
</evidence>
<dbReference type="GO" id="GO:0008658">
    <property type="term" value="F:penicillin binding"/>
    <property type="evidence" value="ECO:0007669"/>
    <property type="project" value="InterPro"/>
</dbReference>
<dbReference type="FunFam" id="1.10.3810.10:FF:000001">
    <property type="entry name" value="Penicillin-binding protein 1A"/>
    <property type="match status" value="1"/>
</dbReference>
<keyword evidence="21" id="KW-1185">Reference proteome</keyword>
<dbReference type="RefSeq" id="WP_068605184.1">
    <property type="nucleotide sequence ID" value="NZ_CP011388.1"/>
</dbReference>
<evidence type="ECO:0000256" key="11">
    <source>
        <dbReference type="ARBA" id="ARBA00022984"/>
    </source>
</evidence>
<gene>
    <name evidence="20" type="ORF">SY83_06015</name>
</gene>
<keyword evidence="6" id="KW-0645">Protease</keyword>
<proteinExistence type="inferred from homology"/>
<dbReference type="Gene3D" id="3.40.710.10">
    <property type="entry name" value="DD-peptidase/beta-lactamase superfamily"/>
    <property type="match status" value="1"/>
</dbReference>
<feature type="transmembrane region" description="Helical" evidence="17">
    <location>
        <begin position="31"/>
        <end position="53"/>
    </location>
</feature>
<keyword evidence="10" id="KW-0133">Cell shape</keyword>
<evidence type="ECO:0000313" key="20">
    <source>
        <dbReference type="EMBL" id="ANE45919.1"/>
    </source>
</evidence>
<feature type="domain" description="Penicillin-binding protein transpeptidase" evidence="18">
    <location>
        <begin position="342"/>
        <end position="608"/>
    </location>
</feature>
<comment type="catalytic activity">
    <reaction evidence="15">
        <text>Preferential cleavage: (Ac)2-L-Lys-D-Ala-|-D-Ala. Also transpeptidation of peptidyl-alanyl moieties that are N-acyl substituents of D-alanine.</text>
        <dbReference type="EC" id="3.4.16.4"/>
    </reaction>
</comment>
<comment type="catalytic activity">
    <reaction evidence="16">
        <text>[GlcNAc-(1-&gt;4)-Mur2Ac(oyl-L-Ala-gamma-D-Glu-L-Lys-D-Ala-D-Ala)](n)-di-trans,octa-cis-undecaprenyl diphosphate + beta-D-GlcNAc-(1-&gt;4)-Mur2Ac(oyl-L-Ala-gamma-D-Glu-L-Lys-D-Ala-D-Ala)-di-trans,octa-cis-undecaprenyl diphosphate = [GlcNAc-(1-&gt;4)-Mur2Ac(oyl-L-Ala-gamma-D-Glu-L-Lys-D-Ala-D-Ala)](n+1)-di-trans,octa-cis-undecaprenyl diphosphate + di-trans,octa-cis-undecaprenyl diphosphate + H(+)</text>
        <dbReference type="Rhea" id="RHEA:23708"/>
        <dbReference type="Rhea" id="RHEA-COMP:9602"/>
        <dbReference type="Rhea" id="RHEA-COMP:9603"/>
        <dbReference type="ChEBI" id="CHEBI:15378"/>
        <dbReference type="ChEBI" id="CHEBI:58405"/>
        <dbReference type="ChEBI" id="CHEBI:60033"/>
        <dbReference type="ChEBI" id="CHEBI:78435"/>
        <dbReference type="EC" id="2.4.99.28"/>
    </reaction>
</comment>
<dbReference type="AlphaFoldDB" id="A0A172TFT8"/>
<dbReference type="GO" id="GO:0071555">
    <property type="term" value="P:cell wall organization"/>
    <property type="evidence" value="ECO:0007669"/>
    <property type="project" value="UniProtKB-KW"/>
</dbReference>
<organism evidence="20 21">
    <name type="scientific">Paenibacillus swuensis</name>
    <dbReference type="NCBI Taxonomy" id="1178515"/>
    <lineage>
        <taxon>Bacteria</taxon>
        <taxon>Bacillati</taxon>
        <taxon>Bacillota</taxon>
        <taxon>Bacilli</taxon>
        <taxon>Bacillales</taxon>
        <taxon>Paenibacillaceae</taxon>
        <taxon>Paenibacillus</taxon>
    </lineage>
</organism>
<dbReference type="InterPro" id="IPR001460">
    <property type="entry name" value="PCN-bd_Tpept"/>
</dbReference>
<dbReference type="InterPro" id="IPR050396">
    <property type="entry name" value="Glycosyltr_51/Transpeptidase"/>
</dbReference>
<dbReference type="SUPFAM" id="SSF56601">
    <property type="entry name" value="beta-lactamase/transpeptidase-like"/>
    <property type="match status" value="1"/>
</dbReference>
<sequence>MKRAATHPPADPSDGQENQPMVRAYIRFKKFMSFLFKTAGVLVVLSVIGLLFLRIQSLPASSITQTSQIYDTNGVLIDSYHSGQNRQVVPMKDISPFLVQATLAIEDNRFYNHMGIDFRGLARAIVVDIQHMAKVQGASTITQQLARNLYLTQERTWERKVKEAMYTIQLEMNYSKDEILEKYLNQIYYGHSTYGAETAAQVYYGKTAKELTLAESALLAGVPKGPKYYSPYMNLSNALGRQKTVLQSMVKYGYITQRQADEAAGVPMQFKPLTAAKPALAPYFRDYVKQVITTKLGIDEKLLDAGGFKIYTTLDVKAQEIAEKTIREQLAGTQELQAALISLDPRNGYIKAMVGGRDYNENQYNRVFAETRQPGSAFKPLLYLAALESKAFTPMTRFRSEPTTFTYDDGKQTYTPRNYGGKYVNDLIDMRQAIAESDNIYAVSTIQQLSPAKVIETARKLGIDSAMKPLPSLALGTFPASPFEMAVAYGTIGNHGVKATPTAVVKIVDGQGRVLYESQPVEEQAADPASAYVLTNLMQSVFEEGGTGNRVSSYLKRPVAGKSGTTNSDAWMVGYTPELSTAVWVGHDKGRAITSIESRKAAPIFAEFTEGALASVPPKMFEMPEDVVSIYVDPVSGKLATAACAQSRMEVFVKGTEPKEYCGDGTAPITPADDKHHSSWWQDLKKWWTN</sequence>
<dbReference type="STRING" id="1178515.SY83_06015"/>
<keyword evidence="5 20" id="KW-0121">Carboxypeptidase</keyword>
<evidence type="ECO:0000256" key="2">
    <source>
        <dbReference type="ARBA" id="ARBA00007090"/>
    </source>
</evidence>
<dbReference type="KEGG" id="pswu:SY83_06015"/>
<evidence type="ECO:0000259" key="18">
    <source>
        <dbReference type="Pfam" id="PF00905"/>
    </source>
</evidence>
<keyword evidence="8" id="KW-0808">Transferase</keyword>
<evidence type="ECO:0000256" key="4">
    <source>
        <dbReference type="ARBA" id="ARBA00022475"/>
    </source>
</evidence>
<keyword evidence="7" id="KW-0328">Glycosyltransferase</keyword>
<dbReference type="PANTHER" id="PTHR32282:SF11">
    <property type="entry name" value="PENICILLIN-BINDING PROTEIN 1B"/>
    <property type="match status" value="1"/>
</dbReference>
<comment type="similarity">
    <text evidence="2">In the C-terminal section; belongs to the transpeptidase family.</text>
</comment>
<evidence type="ECO:0000256" key="8">
    <source>
        <dbReference type="ARBA" id="ARBA00022679"/>
    </source>
</evidence>
<dbReference type="GO" id="GO:0030288">
    <property type="term" value="C:outer membrane-bounded periplasmic space"/>
    <property type="evidence" value="ECO:0007669"/>
    <property type="project" value="TreeGrafter"/>
</dbReference>
<evidence type="ECO:0000256" key="17">
    <source>
        <dbReference type="SAM" id="Phobius"/>
    </source>
</evidence>
<evidence type="ECO:0000256" key="5">
    <source>
        <dbReference type="ARBA" id="ARBA00022645"/>
    </source>
</evidence>
<name>A0A172TFT8_9BACL</name>
<dbReference type="Pfam" id="PF00905">
    <property type="entry name" value="Transpeptidase"/>
    <property type="match status" value="1"/>
</dbReference>
<dbReference type="GO" id="GO:0006508">
    <property type="term" value="P:proteolysis"/>
    <property type="evidence" value="ECO:0007669"/>
    <property type="project" value="UniProtKB-KW"/>
</dbReference>
<evidence type="ECO:0000256" key="14">
    <source>
        <dbReference type="ARBA" id="ARBA00023316"/>
    </source>
</evidence>
<dbReference type="PATRIC" id="fig|1178515.4.peg.1203"/>
<keyword evidence="4" id="KW-1003">Cell membrane</keyword>
<evidence type="ECO:0000256" key="16">
    <source>
        <dbReference type="ARBA" id="ARBA00049902"/>
    </source>
</evidence>
<evidence type="ECO:0000259" key="19">
    <source>
        <dbReference type="Pfam" id="PF00912"/>
    </source>
</evidence>
<keyword evidence="17" id="KW-1133">Transmembrane helix</keyword>
<protein>
    <submittedName>
        <fullName evidence="20">Carboxypeptidase</fullName>
    </submittedName>
</protein>
<comment type="similarity">
    <text evidence="3">In the N-terminal section; belongs to the glycosyltransferase 51 family.</text>
</comment>
<dbReference type="GO" id="GO:0008360">
    <property type="term" value="P:regulation of cell shape"/>
    <property type="evidence" value="ECO:0007669"/>
    <property type="project" value="UniProtKB-KW"/>
</dbReference>
<dbReference type="PANTHER" id="PTHR32282">
    <property type="entry name" value="BINDING PROTEIN TRANSPEPTIDASE, PUTATIVE-RELATED"/>
    <property type="match status" value="1"/>
</dbReference>
<dbReference type="EMBL" id="CP011388">
    <property type="protein sequence ID" value="ANE45919.1"/>
    <property type="molecule type" value="Genomic_DNA"/>
</dbReference>
<evidence type="ECO:0000256" key="6">
    <source>
        <dbReference type="ARBA" id="ARBA00022670"/>
    </source>
</evidence>
<keyword evidence="13" id="KW-0511">Multifunctional enzyme</keyword>
<evidence type="ECO:0000256" key="7">
    <source>
        <dbReference type="ARBA" id="ARBA00022676"/>
    </source>
</evidence>
<dbReference type="GO" id="GO:0005886">
    <property type="term" value="C:plasma membrane"/>
    <property type="evidence" value="ECO:0007669"/>
    <property type="project" value="UniProtKB-SubCell"/>
</dbReference>
<dbReference type="InterPro" id="IPR023346">
    <property type="entry name" value="Lysozyme-like_dom_sf"/>
</dbReference>
<reference evidence="20 21" key="1">
    <citation type="submission" date="2015-01" db="EMBL/GenBank/DDBJ databases">
        <title>Paenibacillus swuensis/DY6/whole genome sequencing.</title>
        <authorList>
            <person name="Kim M.K."/>
            <person name="Srinivasan S."/>
            <person name="Lee J.-J."/>
        </authorList>
    </citation>
    <scope>NUCLEOTIDE SEQUENCE [LARGE SCALE GENOMIC DNA]</scope>
    <source>
        <strain evidence="20 21">DY6</strain>
    </source>
</reference>
<evidence type="ECO:0000256" key="1">
    <source>
        <dbReference type="ARBA" id="ARBA00004236"/>
    </source>
</evidence>
<dbReference type="SUPFAM" id="SSF53955">
    <property type="entry name" value="Lysozyme-like"/>
    <property type="match status" value="1"/>
</dbReference>
<dbReference type="OrthoDB" id="9766909at2"/>
<dbReference type="GO" id="GO:0009252">
    <property type="term" value="P:peptidoglycan biosynthetic process"/>
    <property type="evidence" value="ECO:0007669"/>
    <property type="project" value="UniProtKB-KW"/>
</dbReference>
<evidence type="ECO:0000313" key="21">
    <source>
        <dbReference type="Proteomes" id="UP000076927"/>
    </source>
</evidence>
<evidence type="ECO:0000256" key="9">
    <source>
        <dbReference type="ARBA" id="ARBA00022801"/>
    </source>
</evidence>
<keyword evidence="9" id="KW-0378">Hydrolase</keyword>
<evidence type="ECO:0000256" key="12">
    <source>
        <dbReference type="ARBA" id="ARBA00023136"/>
    </source>
</evidence>
<evidence type="ECO:0000256" key="15">
    <source>
        <dbReference type="ARBA" id="ARBA00034000"/>
    </source>
</evidence>
<evidence type="ECO:0000256" key="10">
    <source>
        <dbReference type="ARBA" id="ARBA00022960"/>
    </source>
</evidence>
<dbReference type="Pfam" id="PF00912">
    <property type="entry name" value="Transgly"/>
    <property type="match status" value="1"/>
</dbReference>
<dbReference type="InterPro" id="IPR036950">
    <property type="entry name" value="PBP_transglycosylase"/>
</dbReference>
<accession>A0A172TFT8</accession>